<accession>A0AAW1NUL3</accession>
<sequence>MASLEARRLQHKAASADTAAATSEPSTGPSLRRARRSAPEQHRYVNAAALAAPMPLDTEEINPRCEVPSPFSAAAITAPAPPAPPSVLGKRPAVADIHSSSSPELGKGSKVVEDVAKKPKKNDRLTQMHITIKPATLPLPADVIENNTPAATTTVTTAVPSSNPHDTGGSSSSSTASNVSTTDADPFPRPVMISTAGRWRHQFHNQLMGRPQDLQGPDILVSS</sequence>
<feature type="region of interest" description="Disordered" evidence="1">
    <location>
        <begin position="1"/>
        <end position="43"/>
    </location>
</feature>
<proteinExistence type="predicted"/>
<dbReference type="EMBL" id="JALJOQ010000099">
    <property type="protein sequence ID" value="KAK9798199.1"/>
    <property type="molecule type" value="Genomic_DNA"/>
</dbReference>
<organism evidence="2 3">
    <name type="scientific">Symbiochloris irregularis</name>
    <dbReference type="NCBI Taxonomy" id="706552"/>
    <lineage>
        <taxon>Eukaryota</taxon>
        <taxon>Viridiplantae</taxon>
        <taxon>Chlorophyta</taxon>
        <taxon>core chlorophytes</taxon>
        <taxon>Trebouxiophyceae</taxon>
        <taxon>Trebouxiales</taxon>
        <taxon>Trebouxiaceae</taxon>
        <taxon>Symbiochloris</taxon>
    </lineage>
</organism>
<gene>
    <name evidence="2" type="ORF">WJX73_003357</name>
</gene>
<evidence type="ECO:0000313" key="2">
    <source>
        <dbReference type="EMBL" id="KAK9798199.1"/>
    </source>
</evidence>
<feature type="region of interest" description="Disordered" evidence="1">
    <location>
        <begin position="154"/>
        <end position="198"/>
    </location>
</feature>
<evidence type="ECO:0000313" key="3">
    <source>
        <dbReference type="Proteomes" id="UP001465755"/>
    </source>
</evidence>
<reference evidence="2 3" key="1">
    <citation type="journal article" date="2024" name="Nat. Commun.">
        <title>Phylogenomics reveals the evolutionary origins of lichenization in chlorophyte algae.</title>
        <authorList>
            <person name="Puginier C."/>
            <person name="Libourel C."/>
            <person name="Otte J."/>
            <person name="Skaloud P."/>
            <person name="Haon M."/>
            <person name="Grisel S."/>
            <person name="Petersen M."/>
            <person name="Berrin J.G."/>
            <person name="Delaux P.M."/>
            <person name="Dal Grande F."/>
            <person name="Keller J."/>
        </authorList>
    </citation>
    <scope>NUCLEOTIDE SEQUENCE [LARGE SCALE GENOMIC DNA]</scope>
    <source>
        <strain evidence="2 3">SAG 2036</strain>
    </source>
</reference>
<comment type="caution">
    <text evidence="2">The sequence shown here is derived from an EMBL/GenBank/DDBJ whole genome shotgun (WGS) entry which is preliminary data.</text>
</comment>
<feature type="compositionally biased region" description="Low complexity" evidence="1">
    <location>
        <begin position="154"/>
        <end position="184"/>
    </location>
</feature>
<dbReference type="Proteomes" id="UP001465755">
    <property type="component" value="Unassembled WGS sequence"/>
</dbReference>
<evidence type="ECO:0000256" key="1">
    <source>
        <dbReference type="SAM" id="MobiDB-lite"/>
    </source>
</evidence>
<name>A0AAW1NUL3_9CHLO</name>
<feature type="compositionally biased region" description="Low complexity" evidence="1">
    <location>
        <begin position="13"/>
        <end position="27"/>
    </location>
</feature>
<protein>
    <submittedName>
        <fullName evidence="2">Uncharacterized protein</fullName>
    </submittedName>
</protein>
<dbReference type="AlphaFoldDB" id="A0AAW1NUL3"/>
<keyword evidence="3" id="KW-1185">Reference proteome</keyword>